<comment type="similarity">
    <text evidence="11">In the N-terminal section; belongs to the SecD/SecF family. SecD subfamily.</text>
</comment>
<dbReference type="NCBIfam" id="TIGR00966">
    <property type="entry name" value="transloc_SecF"/>
    <property type="match status" value="1"/>
</dbReference>
<comment type="function">
    <text evidence="9 13">Part of the Sec protein translocase complex. Interacts with the SecYEG preprotein conducting channel. SecDF uses the proton motive force (PMF) to complete protein translocation after the ATP-dependent function of SecA.</text>
</comment>
<name>B0VHR6_CLOAI</name>
<keyword evidence="7 13" id="KW-0811">Translocation</keyword>
<evidence type="ECO:0000313" key="15">
    <source>
        <dbReference type="EMBL" id="CAO80881.1"/>
    </source>
</evidence>
<dbReference type="GO" id="GO:0065002">
    <property type="term" value="P:intracellular protein transmembrane transport"/>
    <property type="evidence" value="ECO:0007669"/>
    <property type="project" value="UniProtKB-UniRule"/>
</dbReference>
<dbReference type="InterPro" id="IPR022645">
    <property type="entry name" value="SecD/SecF_bac"/>
</dbReference>
<feature type="transmembrane region" description="Helical" evidence="13">
    <location>
        <begin position="204"/>
        <end position="227"/>
    </location>
</feature>
<accession>B0VHR6</accession>
<protein>
    <recommendedName>
        <fullName evidence="13">Protein-export membrane protein SecF</fullName>
    </recommendedName>
</protein>
<reference evidence="15 16" key="1">
    <citation type="journal article" date="2008" name="J. Bacteriol.">
        <title>'Candidatus Cloacamonas acidaminovorans': genome sequence reconstruction provides a first glimpse of a new bacterial division.</title>
        <authorList>
            <person name="Pelletier E."/>
            <person name="Kreimeyer A."/>
            <person name="Bocs S."/>
            <person name="Rouy Z."/>
            <person name="Gyapay G."/>
            <person name="Chouari R."/>
            <person name="Riviere D."/>
            <person name="Ganesan A."/>
            <person name="Daegelen P."/>
            <person name="Sghir A."/>
            <person name="Cohen G.N."/>
            <person name="Medigue C."/>
            <person name="Weissenbach J."/>
            <person name="Le Paslier D."/>
        </authorList>
    </citation>
    <scope>NUCLEOTIDE SEQUENCE [LARGE SCALE GENOMIC DNA]</scope>
    <source>
        <strain evidence="16">Evry</strain>
    </source>
</reference>
<keyword evidence="16" id="KW-1185">Reference proteome</keyword>
<evidence type="ECO:0000256" key="11">
    <source>
        <dbReference type="ARBA" id="ARBA00061053"/>
    </source>
</evidence>
<dbReference type="NCBIfam" id="TIGR00916">
    <property type="entry name" value="2A0604s01"/>
    <property type="match status" value="1"/>
</dbReference>
<comment type="subunit">
    <text evidence="12">Part of the essential Sec protein translocation apparatus which comprises SecA, SecYEG and auxiliary proteins SecDF-YajC and YidC.</text>
</comment>
<keyword evidence="5 13" id="KW-0653">Protein transport</keyword>
<organism evidence="15 16">
    <name type="scientific">Cloacimonas acidaminovorans (strain Evry)</name>
    <dbReference type="NCBI Taxonomy" id="459349"/>
    <lineage>
        <taxon>Bacteria</taxon>
        <taxon>Pseudomonadati</taxon>
        <taxon>Candidatus Cloacimonadota</taxon>
        <taxon>Candidatus Cloacimonadia</taxon>
        <taxon>Candidatus Cloacimonadales</taxon>
        <taxon>Candidatus Cloacimonadaceae</taxon>
        <taxon>Candidatus Cloacimonas</taxon>
    </lineage>
</organism>
<dbReference type="AlphaFoldDB" id="B0VHR6"/>
<dbReference type="InterPro" id="IPR005665">
    <property type="entry name" value="SecF_bac"/>
</dbReference>
<dbReference type="STRING" id="459349.CLOAM1009"/>
<dbReference type="EMBL" id="CU466930">
    <property type="protein sequence ID" value="CAO80881.1"/>
    <property type="molecule type" value="Genomic_DNA"/>
</dbReference>
<comment type="subcellular location">
    <subcellularLocation>
        <location evidence="1 13">Cell membrane</location>
        <topology evidence="1 13">Multi-pass membrane protein</topology>
    </subcellularLocation>
</comment>
<dbReference type="GO" id="GO:0015450">
    <property type="term" value="F:protein-transporting ATPase activity"/>
    <property type="evidence" value="ECO:0007669"/>
    <property type="project" value="InterPro"/>
</dbReference>
<dbReference type="PANTHER" id="PTHR30081">
    <property type="entry name" value="PROTEIN-EXPORT MEMBRANE PROTEIN SEC"/>
    <property type="match status" value="1"/>
</dbReference>
<keyword evidence="6 13" id="KW-1133">Transmembrane helix</keyword>
<dbReference type="InterPro" id="IPR055344">
    <property type="entry name" value="SecD_SecF_C_bact"/>
</dbReference>
<keyword evidence="3 13" id="KW-1003">Cell membrane</keyword>
<evidence type="ECO:0000256" key="12">
    <source>
        <dbReference type="ARBA" id="ARBA00065973"/>
    </source>
</evidence>
<comment type="similarity">
    <text evidence="10">In the C-terminal section; belongs to the SecD/SecF family. SecF subfamily.</text>
</comment>
<dbReference type="Proteomes" id="UP000002019">
    <property type="component" value="Chromosome"/>
</dbReference>
<comment type="similarity">
    <text evidence="13">Belongs to the SecD/SecF family. SecF subfamily.</text>
</comment>
<gene>
    <name evidence="13 15" type="primary">secF</name>
    <name evidence="15" type="ordered locus">CLOAM1009</name>
</gene>
<dbReference type="InterPro" id="IPR022813">
    <property type="entry name" value="SecD/SecF_arch_bac"/>
</dbReference>
<feature type="domain" description="Protein export membrane protein SecD/SecF C-terminal" evidence="14">
    <location>
        <begin position="136"/>
        <end position="308"/>
    </location>
</feature>
<evidence type="ECO:0000256" key="7">
    <source>
        <dbReference type="ARBA" id="ARBA00023010"/>
    </source>
</evidence>
<dbReference type="eggNOG" id="COG0341">
    <property type="taxonomic scope" value="Bacteria"/>
</dbReference>
<feature type="transmembrane region" description="Helical" evidence="13">
    <location>
        <begin position="179"/>
        <end position="198"/>
    </location>
</feature>
<evidence type="ECO:0000256" key="9">
    <source>
        <dbReference type="ARBA" id="ARBA00059018"/>
    </source>
</evidence>
<feature type="transmembrane region" description="Helical" evidence="13">
    <location>
        <begin position="258"/>
        <end position="276"/>
    </location>
</feature>
<dbReference type="KEGG" id="caci:CLOAM1009"/>
<dbReference type="PANTHER" id="PTHR30081:SF8">
    <property type="entry name" value="PROTEIN TRANSLOCASE SUBUNIT SECF"/>
    <property type="match status" value="1"/>
</dbReference>
<dbReference type="GO" id="GO:0005886">
    <property type="term" value="C:plasma membrane"/>
    <property type="evidence" value="ECO:0007669"/>
    <property type="project" value="UniProtKB-SubCell"/>
</dbReference>
<evidence type="ECO:0000256" key="8">
    <source>
        <dbReference type="ARBA" id="ARBA00023136"/>
    </source>
</evidence>
<dbReference type="SUPFAM" id="SSF82866">
    <property type="entry name" value="Multidrug efflux transporter AcrB transmembrane domain"/>
    <property type="match status" value="1"/>
</dbReference>
<evidence type="ECO:0000256" key="3">
    <source>
        <dbReference type="ARBA" id="ARBA00022475"/>
    </source>
</evidence>
<dbReference type="PRINTS" id="PR01755">
    <property type="entry name" value="SECFTRNLCASE"/>
</dbReference>
<keyword evidence="2 13" id="KW-0813">Transport</keyword>
<evidence type="ECO:0000256" key="1">
    <source>
        <dbReference type="ARBA" id="ARBA00004651"/>
    </source>
</evidence>
<evidence type="ECO:0000256" key="13">
    <source>
        <dbReference type="HAMAP-Rule" id="MF_01464"/>
    </source>
</evidence>
<dbReference type="HAMAP" id="MF_01464_B">
    <property type="entry name" value="SecF_B"/>
    <property type="match status" value="1"/>
</dbReference>
<feature type="transmembrane region" description="Helical" evidence="13">
    <location>
        <begin position="155"/>
        <end position="172"/>
    </location>
</feature>
<keyword evidence="4 13" id="KW-0812">Transmembrane</keyword>
<feature type="transmembrane region" description="Helical" evidence="13">
    <location>
        <begin position="16"/>
        <end position="35"/>
    </location>
</feature>
<dbReference type="Gene3D" id="1.20.1640.10">
    <property type="entry name" value="Multidrug efflux transporter AcrB transmembrane domain"/>
    <property type="match status" value="1"/>
</dbReference>
<dbReference type="FunFam" id="1.20.1640.10:FF:000024">
    <property type="entry name" value="Multifunctional fusion protein"/>
    <property type="match status" value="1"/>
</dbReference>
<sequence>MRILKNPNIQFVKSRYWFYGISIALLLISLCGIIFKGLNWSIDFTSGIAATVNLKALDPKVPAVPIENLRTVLTKNGFPEAEITYIGNPANSTFQIKIKSVGKGTDLSTETRTKLLEIIQQNFPEYVQGRDLNKEVIEEIYEVGPKVGSELRSQAFWAVMLALIAMIIYIWFRFEFTFGLMGILALFHDVFLIVGFFALTGKEITMQIIAALLTIVGYSINDTIVIFDRIREDMKKNRKDPIQVVFNRSINDTLSRTVITGGTTFLTSACLFLWGGSVIHDFALAICLGILFGTYSSIFVASNLVIDLNLITHKERKTMQHLTKKKL</sequence>
<dbReference type="Pfam" id="PF02355">
    <property type="entry name" value="SecD_SecF_C"/>
    <property type="match status" value="1"/>
</dbReference>
<evidence type="ECO:0000256" key="6">
    <source>
        <dbReference type="ARBA" id="ARBA00022989"/>
    </source>
</evidence>
<dbReference type="RefSeq" id="WP_015424739.1">
    <property type="nucleotide sequence ID" value="NC_020449.1"/>
</dbReference>
<dbReference type="HOGENOM" id="CLU_050012_0_1_0"/>
<keyword evidence="8 13" id="KW-0472">Membrane</keyword>
<evidence type="ECO:0000256" key="5">
    <source>
        <dbReference type="ARBA" id="ARBA00022927"/>
    </source>
</evidence>
<dbReference type="GO" id="GO:0006605">
    <property type="term" value="P:protein targeting"/>
    <property type="evidence" value="ECO:0007669"/>
    <property type="project" value="UniProtKB-UniRule"/>
</dbReference>
<evidence type="ECO:0000256" key="4">
    <source>
        <dbReference type="ARBA" id="ARBA00022692"/>
    </source>
</evidence>
<feature type="transmembrane region" description="Helical" evidence="13">
    <location>
        <begin position="282"/>
        <end position="306"/>
    </location>
</feature>
<evidence type="ECO:0000256" key="2">
    <source>
        <dbReference type="ARBA" id="ARBA00022448"/>
    </source>
</evidence>
<evidence type="ECO:0000259" key="14">
    <source>
        <dbReference type="Pfam" id="PF02355"/>
    </source>
</evidence>
<evidence type="ECO:0000313" key="16">
    <source>
        <dbReference type="Proteomes" id="UP000002019"/>
    </source>
</evidence>
<proteinExistence type="inferred from homology"/>
<evidence type="ECO:0000256" key="10">
    <source>
        <dbReference type="ARBA" id="ARBA00060856"/>
    </source>
</evidence>
<comment type="subunit">
    <text evidence="13">Forms a complex with SecD. Part of the essential Sec protein translocation apparatus which comprises SecA, SecYEG and auxiliary proteins SecDF. Other proteins may also be involved.</text>
</comment>
<dbReference type="InterPro" id="IPR048634">
    <property type="entry name" value="SecD_SecF_C"/>
</dbReference>
<dbReference type="OrthoDB" id="9774769at2"/>
<dbReference type="GO" id="GO:0043952">
    <property type="term" value="P:protein transport by the Sec complex"/>
    <property type="evidence" value="ECO:0007669"/>
    <property type="project" value="UniProtKB-UniRule"/>
</dbReference>